<dbReference type="Proteomes" id="UP000279236">
    <property type="component" value="Unassembled WGS sequence"/>
</dbReference>
<keyword evidence="3 8" id="KW-0813">Transport</keyword>
<name>A0A427XNJ7_9TREE</name>
<protein>
    <recommendedName>
        <fullName evidence="12">Major facilitator superfamily (MFS) profile domain-containing protein</fullName>
    </recommendedName>
</protein>
<dbReference type="GO" id="GO:0005351">
    <property type="term" value="F:carbohydrate:proton symporter activity"/>
    <property type="evidence" value="ECO:0007669"/>
    <property type="project" value="TreeGrafter"/>
</dbReference>
<proteinExistence type="inferred from homology"/>
<dbReference type="OrthoDB" id="6612291at2759"/>
<feature type="signal peptide" evidence="11">
    <location>
        <begin position="1"/>
        <end position="23"/>
    </location>
</feature>
<dbReference type="InterPro" id="IPR020846">
    <property type="entry name" value="MFS_dom"/>
</dbReference>
<keyword evidence="4 10" id="KW-0812">Transmembrane</keyword>
<feature type="transmembrane region" description="Helical" evidence="10">
    <location>
        <begin position="362"/>
        <end position="386"/>
    </location>
</feature>
<dbReference type="SUPFAM" id="SSF103473">
    <property type="entry name" value="MFS general substrate transporter"/>
    <property type="match status" value="1"/>
</dbReference>
<evidence type="ECO:0000256" key="3">
    <source>
        <dbReference type="ARBA" id="ARBA00022448"/>
    </source>
</evidence>
<dbReference type="PROSITE" id="PS50850">
    <property type="entry name" value="MFS"/>
    <property type="match status" value="1"/>
</dbReference>
<organism evidence="13 14">
    <name type="scientific">Apiotrichum porosum</name>
    <dbReference type="NCBI Taxonomy" id="105984"/>
    <lineage>
        <taxon>Eukaryota</taxon>
        <taxon>Fungi</taxon>
        <taxon>Dikarya</taxon>
        <taxon>Basidiomycota</taxon>
        <taxon>Agaricomycotina</taxon>
        <taxon>Tremellomycetes</taxon>
        <taxon>Trichosporonales</taxon>
        <taxon>Trichosporonaceae</taxon>
        <taxon>Apiotrichum</taxon>
    </lineage>
</organism>
<feature type="transmembrane region" description="Helical" evidence="10">
    <location>
        <begin position="424"/>
        <end position="447"/>
    </location>
</feature>
<comment type="subcellular location">
    <subcellularLocation>
        <location evidence="1">Membrane</location>
        <topology evidence="1">Multi-pass membrane protein</topology>
    </subcellularLocation>
</comment>
<keyword evidence="6 10" id="KW-0472">Membrane</keyword>
<dbReference type="InterPro" id="IPR005828">
    <property type="entry name" value="MFS_sugar_transport-like"/>
</dbReference>
<dbReference type="InterPro" id="IPR036259">
    <property type="entry name" value="MFS_trans_sf"/>
</dbReference>
<dbReference type="AlphaFoldDB" id="A0A427XNJ7"/>
<accession>A0A427XNJ7</accession>
<dbReference type="PRINTS" id="PR00171">
    <property type="entry name" value="SUGRTRNSPORT"/>
</dbReference>
<dbReference type="PROSITE" id="PS00216">
    <property type="entry name" value="SUGAR_TRANSPORT_1"/>
    <property type="match status" value="1"/>
</dbReference>
<dbReference type="GO" id="GO:0016020">
    <property type="term" value="C:membrane"/>
    <property type="evidence" value="ECO:0007669"/>
    <property type="project" value="UniProtKB-SubCell"/>
</dbReference>
<evidence type="ECO:0000256" key="4">
    <source>
        <dbReference type="ARBA" id="ARBA00022692"/>
    </source>
</evidence>
<feature type="transmembrane region" description="Helical" evidence="10">
    <location>
        <begin position="83"/>
        <end position="102"/>
    </location>
</feature>
<dbReference type="PANTHER" id="PTHR48022:SF17">
    <property type="entry name" value="HEXOSE TRANSPORTER"/>
    <property type="match status" value="1"/>
</dbReference>
<feature type="transmembrane region" description="Helical" evidence="10">
    <location>
        <begin position="114"/>
        <end position="133"/>
    </location>
</feature>
<dbReference type="InterPro" id="IPR050360">
    <property type="entry name" value="MFS_Sugar_Transporters"/>
</dbReference>
<dbReference type="NCBIfam" id="TIGR00879">
    <property type="entry name" value="SP"/>
    <property type="match status" value="1"/>
</dbReference>
<evidence type="ECO:0000256" key="5">
    <source>
        <dbReference type="ARBA" id="ARBA00022989"/>
    </source>
</evidence>
<sequence>MPTSNKKALTLCLFQSLAGVIFGWGNSEGGVLFNMDNFKERFGTCDAAGVCALSTTRQSAFTGLLSLGAIFGAVCAGTIADKIGLRVTCILFICIHMIGAAIETSGKVYEQIYVARVLLGLGIGATSGLVPVFQAEASPPKYRGLVTGSFQLCVTMGIWGVSMCGWGMSSYKGAISWRLTSGLAMAYDVGLLVGFILMPESPRFLAKKGLTDKARKSLANLRGVPVDSAEIDAEFAEVEIKAAEDKSRGDVSYKECFSMKDRILWRVMIGVCVQIGQQITGINFFFSYGVQFAQTAGLSNSYIFQIILASVNVAMSFPGILLVERAGRRPVLLYGAALMFVGQIVTGSVSKAYPESKVAGDVLIAFTCVFVASFAASWGPVAWVVCGESFPIRLSSRCVTIATGANWLMSLVIAFAAPQIQARIGTGITFVWAGCLALTFLFTLFCVPETRGMSIDEVDEMYLSRVPAFKTKGKKVDDLTLTRTSTQTVAGEESDKHTKSASHHT</sequence>
<feature type="domain" description="Major facilitator superfamily (MFS) profile" evidence="12">
    <location>
        <begin position="11"/>
        <end position="451"/>
    </location>
</feature>
<evidence type="ECO:0000256" key="11">
    <source>
        <dbReference type="SAM" id="SignalP"/>
    </source>
</evidence>
<evidence type="ECO:0000256" key="2">
    <source>
        <dbReference type="ARBA" id="ARBA00010992"/>
    </source>
</evidence>
<dbReference type="PANTHER" id="PTHR48022">
    <property type="entry name" value="PLASTIDIC GLUCOSE TRANSPORTER 4"/>
    <property type="match status" value="1"/>
</dbReference>
<evidence type="ECO:0000259" key="12">
    <source>
        <dbReference type="PROSITE" id="PS50850"/>
    </source>
</evidence>
<reference evidence="13 14" key="1">
    <citation type="submission" date="2018-11" db="EMBL/GenBank/DDBJ databases">
        <title>Genome sequence of Apiotrichum porosum DSM 27194.</title>
        <authorList>
            <person name="Aliyu H."/>
            <person name="Gorte O."/>
            <person name="Ochsenreither K."/>
        </authorList>
    </citation>
    <scope>NUCLEOTIDE SEQUENCE [LARGE SCALE GENOMIC DNA]</scope>
    <source>
        <strain evidence="13 14">DSM 27194</strain>
    </source>
</reference>
<dbReference type="GeneID" id="39593614"/>
<feature type="region of interest" description="Disordered" evidence="9">
    <location>
        <begin position="486"/>
        <end position="505"/>
    </location>
</feature>
<feature type="transmembrane region" description="Helical" evidence="10">
    <location>
        <begin position="302"/>
        <end position="324"/>
    </location>
</feature>
<dbReference type="InterPro" id="IPR003663">
    <property type="entry name" value="Sugar/inositol_transpt"/>
</dbReference>
<dbReference type="InterPro" id="IPR005829">
    <property type="entry name" value="Sugar_transporter_CS"/>
</dbReference>
<feature type="transmembrane region" description="Helical" evidence="10">
    <location>
        <begin position="263"/>
        <end position="290"/>
    </location>
</feature>
<evidence type="ECO:0000256" key="7">
    <source>
        <dbReference type="ARBA" id="ARBA00049119"/>
    </source>
</evidence>
<evidence type="ECO:0000256" key="8">
    <source>
        <dbReference type="RuleBase" id="RU003346"/>
    </source>
</evidence>
<feature type="transmembrane region" description="Helical" evidence="10">
    <location>
        <begin position="398"/>
        <end position="418"/>
    </location>
</feature>
<evidence type="ECO:0000256" key="10">
    <source>
        <dbReference type="SAM" id="Phobius"/>
    </source>
</evidence>
<feature type="transmembrane region" description="Helical" evidence="10">
    <location>
        <begin position="59"/>
        <end position="76"/>
    </location>
</feature>
<evidence type="ECO:0000256" key="6">
    <source>
        <dbReference type="ARBA" id="ARBA00023136"/>
    </source>
</evidence>
<gene>
    <name evidence="13" type="ORF">EHS24_009071</name>
</gene>
<dbReference type="EMBL" id="RSCE01000008">
    <property type="protein sequence ID" value="RSH80491.1"/>
    <property type="molecule type" value="Genomic_DNA"/>
</dbReference>
<dbReference type="RefSeq" id="XP_028475438.1">
    <property type="nucleotide sequence ID" value="XM_028624366.1"/>
</dbReference>
<evidence type="ECO:0000256" key="9">
    <source>
        <dbReference type="SAM" id="MobiDB-lite"/>
    </source>
</evidence>
<comment type="similarity">
    <text evidence="2 8">Belongs to the major facilitator superfamily. Sugar transporter (TC 2.A.1.1) family.</text>
</comment>
<evidence type="ECO:0000313" key="13">
    <source>
        <dbReference type="EMBL" id="RSH80491.1"/>
    </source>
</evidence>
<feature type="transmembrane region" description="Helical" evidence="10">
    <location>
        <begin position="331"/>
        <end position="350"/>
    </location>
</feature>
<feature type="transmembrane region" description="Helical" evidence="10">
    <location>
        <begin position="175"/>
        <end position="198"/>
    </location>
</feature>
<dbReference type="Gene3D" id="1.20.1250.20">
    <property type="entry name" value="MFS general substrate transporter like domains"/>
    <property type="match status" value="1"/>
</dbReference>
<comment type="catalytic activity">
    <reaction evidence="7">
        <text>myo-inositol(out) + H(+)(out) = myo-inositol(in) + H(+)(in)</text>
        <dbReference type="Rhea" id="RHEA:60364"/>
        <dbReference type="ChEBI" id="CHEBI:15378"/>
        <dbReference type="ChEBI" id="CHEBI:17268"/>
    </reaction>
</comment>
<feature type="transmembrane region" description="Helical" evidence="10">
    <location>
        <begin position="145"/>
        <end position="169"/>
    </location>
</feature>
<keyword evidence="14" id="KW-1185">Reference proteome</keyword>
<evidence type="ECO:0000313" key="14">
    <source>
        <dbReference type="Proteomes" id="UP000279236"/>
    </source>
</evidence>
<evidence type="ECO:0000256" key="1">
    <source>
        <dbReference type="ARBA" id="ARBA00004141"/>
    </source>
</evidence>
<comment type="caution">
    <text evidence="13">The sequence shown here is derived from an EMBL/GenBank/DDBJ whole genome shotgun (WGS) entry which is preliminary data.</text>
</comment>
<keyword evidence="5 10" id="KW-1133">Transmembrane helix</keyword>
<dbReference type="PROSITE" id="PS00217">
    <property type="entry name" value="SUGAR_TRANSPORT_2"/>
    <property type="match status" value="1"/>
</dbReference>
<dbReference type="Pfam" id="PF00083">
    <property type="entry name" value="Sugar_tr"/>
    <property type="match status" value="1"/>
</dbReference>
<keyword evidence="11" id="KW-0732">Signal</keyword>
<feature type="chain" id="PRO_5019100456" description="Major facilitator superfamily (MFS) profile domain-containing protein" evidence="11">
    <location>
        <begin position="24"/>
        <end position="505"/>
    </location>
</feature>